<feature type="chain" id="PRO_5047112925" evidence="1">
    <location>
        <begin position="24"/>
        <end position="206"/>
    </location>
</feature>
<keyword evidence="1" id="KW-0732">Signal</keyword>
<reference evidence="2 3" key="1">
    <citation type="submission" date="2021-01" db="EMBL/GenBank/DDBJ databases">
        <title>Genome seq and assembly of Devosia sp. LEGU1.</title>
        <authorList>
            <person name="Chhetri G."/>
        </authorList>
    </citation>
    <scope>NUCLEOTIDE SEQUENCE [LARGE SCALE GENOMIC DNA]</scope>
    <source>
        <strain evidence="2 3">LEGU1</strain>
    </source>
</reference>
<evidence type="ECO:0000256" key="1">
    <source>
        <dbReference type="SAM" id="SignalP"/>
    </source>
</evidence>
<organism evidence="2 3">
    <name type="scientific">Devosia rhizoryzae</name>
    <dbReference type="NCBI Taxonomy" id="2774137"/>
    <lineage>
        <taxon>Bacteria</taxon>
        <taxon>Pseudomonadati</taxon>
        <taxon>Pseudomonadota</taxon>
        <taxon>Alphaproteobacteria</taxon>
        <taxon>Hyphomicrobiales</taxon>
        <taxon>Devosiaceae</taxon>
        <taxon>Devosia</taxon>
    </lineage>
</organism>
<dbReference type="InterPro" id="IPR046505">
    <property type="entry name" value="DUF6683"/>
</dbReference>
<protein>
    <submittedName>
        <fullName evidence="2">Uncharacterized protein</fullName>
    </submittedName>
</protein>
<dbReference type="Proteomes" id="UP000595857">
    <property type="component" value="Chromosome"/>
</dbReference>
<dbReference type="RefSeq" id="WP_201629669.1">
    <property type="nucleotide sequence ID" value="NZ_CP068046.1"/>
</dbReference>
<evidence type="ECO:0000313" key="3">
    <source>
        <dbReference type="Proteomes" id="UP000595857"/>
    </source>
</evidence>
<dbReference type="Pfam" id="PF20388">
    <property type="entry name" value="DUF6683"/>
    <property type="match status" value="1"/>
</dbReference>
<feature type="signal peptide" evidence="1">
    <location>
        <begin position="1"/>
        <end position="23"/>
    </location>
</feature>
<proteinExistence type="predicted"/>
<sequence length="206" mass="22334">MKRLVAPALFALLLAIASPSAQEAPAFDTSYRVSPSVSARVQRAFLTEIRWSQSAALRDSLAASFAEKSPLDRWQELVARDGLTTGNVADALTSFWVLSWITANAAYGIKIDNAPIRRQLEQAFASDAAFATLTDQQRQEMAEGYILQFLVQHAALNAAVERKDIAALNQLSAAAVLTFREEMGVDLLGLVPGPEGFQPKTPASTR</sequence>
<gene>
    <name evidence="2" type="ORF">JI748_08830</name>
</gene>
<keyword evidence="3" id="KW-1185">Reference proteome</keyword>
<accession>A0ABX7C104</accession>
<evidence type="ECO:0000313" key="2">
    <source>
        <dbReference type="EMBL" id="QQR37912.1"/>
    </source>
</evidence>
<name>A0ABX7C104_9HYPH</name>
<dbReference type="EMBL" id="CP068046">
    <property type="protein sequence ID" value="QQR37912.1"/>
    <property type="molecule type" value="Genomic_DNA"/>
</dbReference>